<dbReference type="RefSeq" id="WP_015029457.1">
    <property type="nucleotide sequence ID" value="NC_018748.1"/>
</dbReference>
<dbReference type="PANTHER" id="PTHR37418">
    <property type="entry name" value="3-KETO-5-AMINOHEXANOATE CLEAVAGE ENZYME-RELATED"/>
    <property type="match status" value="1"/>
</dbReference>
<dbReference type="InterPro" id="IPR008567">
    <property type="entry name" value="BKACE"/>
</dbReference>
<evidence type="ECO:0000313" key="5">
    <source>
        <dbReference type="EMBL" id="AFK03761.1"/>
    </source>
</evidence>
<evidence type="ECO:0000256" key="4">
    <source>
        <dbReference type="ARBA" id="ARBA00022833"/>
    </source>
</evidence>
<keyword evidence="4" id="KW-0862">Zinc</keyword>
<protein>
    <recommendedName>
        <fullName evidence="7">3-keto-5-aminohexanoate cleavage protein</fullName>
    </recommendedName>
</protein>
<dbReference type="InterPro" id="IPR013785">
    <property type="entry name" value="Aldolase_TIM"/>
</dbReference>
<name>A0ABN4AN13_EMTOG</name>
<dbReference type="Gene3D" id="3.20.20.70">
    <property type="entry name" value="Aldolase class I"/>
    <property type="match status" value="1"/>
</dbReference>
<gene>
    <name evidence="5" type="ordered locus">Emtol_2625</name>
</gene>
<dbReference type="EMBL" id="CP002961">
    <property type="protein sequence ID" value="AFK03761.1"/>
    <property type="molecule type" value="Genomic_DNA"/>
</dbReference>
<evidence type="ECO:0000313" key="6">
    <source>
        <dbReference type="Proteomes" id="UP000002875"/>
    </source>
</evidence>
<keyword evidence="6" id="KW-1185">Reference proteome</keyword>
<keyword evidence="2" id="KW-0808">Transferase</keyword>
<sequence length="278" mass="31080">MLPKIINLCPTGTLTTKENSFAPIYYSEIIDDVLACYEIGISVVHLHARDNLGQNTYKKEVYQKIIEGIKKHAPDLVIGVSLSGRFYNENNLRAEVLSLYPDLASLTMSSLNFPKNASINTPDTILWLIEEMKKYGVNPEIECFDSGMINFTNHLIKKGILVEPIYMNVILGNLFNAGTDISTISSIVHNLPNHAKVCFGGIGQAQLKSNLIGLIEADGVRIGLEDNLYLNDKNKATNRQLLERIHRIMNELDYCYMSTTEFKNLGYGNKKTNGFGAK</sequence>
<evidence type="ECO:0008006" key="7">
    <source>
        <dbReference type="Google" id="ProtNLM"/>
    </source>
</evidence>
<reference evidence="5 6" key="1">
    <citation type="submission" date="2011-07" db="EMBL/GenBank/DDBJ databases">
        <title>The complete genome of chromosome of Emticicia oligotrophica DSM 17448.</title>
        <authorList>
            <consortium name="US DOE Joint Genome Institute (JGI-PGF)"/>
            <person name="Lucas S."/>
            <person name="Han J."/>
            <person name="Lapidus A."/>
            <person name="Bruce D."/>
            <person name="Goodwin L."/>
            <person name="Pitluck S."/>
            <person name="Peters L."/>
            <person name="Kyrpides N."/>
            <person name="Mavromatis K."/>
            <person name="Ivanova N."/>
            <person name="Ovchinnikova G."/>
            <person name="Teshima H."/>
            <person name="Detter J.C."/>
            <person name="Tapia R."/>
            <person name="Han C."/>
            <person name="Land M."/>
            <person name="Hauser L."/>
            <person name="Markowitz V."/>
            <person name="Cheng J.-F."/>
            <person name="Hugenholtz P."/>
            <person name="Woyke T."/>
            <person name="Wu D."/>
            <person name="Tindall B."/>
            <person name="Pomrenke H."/>
            <person name="Brambilla E."/>
            <person name="Klenk H.-P."/>
            <person name="Eisen J.A."/>
        </authorList>
    </citation>
    <scope>NUCLEOTIDE SEQUENCE [LARGE SCALE GENOMIC DNA]</scope>
    <source>
        <strain evidence="5 6">DSM 17448</strain>
    </source>
</reference>
<comment type="cofactor">
    <cofactor evidence="1">
        <name>Zn(2+)</name>
        <dbReference type="ChEBI" id="CHEBI:29105"/>
    </cofactor>
</comment>
<evidence type="ECO:0000256" key="2">
    <source>
        <dbReference type="ARBA" id="ARBA00022679"/>
    </source>
</evidence>
<organism evidence="5 6">
    <name type="scientific">Emticicia oligotrophica (strain DSM 17448 / CIP 109782 / MTCC 6937 / GPTSA100-15)</name>
    <dbReference type="NCBI Taxonomy" id="929562"/>
    <lineage>
        <taxon>Bacteria</taxon>
        <taxon>Pseudomonadati</taxon>
        <taxon>Bacteroidota</taxon>
        <taxon>Cytophagia</taxon>
        <taxon>Cytophagales</taxon>
        <taxon>Leadbetterellaceae</taxon>
        <taxon>Emticicia</taxon>
    </lineage>
</organism>
<accession>A0ABN4AN13</accession>
<dbReference type="Proteomes" id="UP000002875">
    <property type="component" value="Chromosome"/>
</dbReference>
<evidence type="ECO:0000256" key="3">
    <source>
        <dbReference type="ARBA" id="ARBA00022723"/>
    </source>
</evidence>
<dbReference type="Pfam" id="PF05853">
    <property type="entry name" value="BKACE"/>
    <property type="match status" value="1"/>
</dbReference>
<dbReference type="PANTHER" id="PTHR37418:SF2">
    <property type="entry name" value="3-KETO-5-AMINOHEXANOATE CLEAVAGE ENZYME"/>
    <property type="match status" value="1"/>
</dbReference>
<evidence type="ECO:0000256" key="1">
    <source>
        <dbReference type="ARBA" id="ARBA00001947"/>
    </source>
</evidence>
<keyword evidence="3" id="KW-0479">Metal-binding</keyword>
<proteinExistence type="predicted"/>